<proteinExistence type="predicted"/>
<dbReference type="InterPro" id="IPR012938">
    <property type="entry name" value="Glc/Sorbosone_DH"/>
</dbReference>
<feature type="signal peptide" evidence="1">
    <location>
        <begin position="1"/>
        <end position="21"/>
    </location>
</feature>
<dbReference type="Gene3D" id="2.120.10.30">
    <property type="entry name" value="TolB, C-terminal domain"/>
    <property type="match status" value="1"/>
</dbReference>
<dbReference type="Proteomes" id="UP001500359">
    <property type="component" value="Unassembled WGS sequence"/>
</dbReference>
<protein>
    <submittedName>
        <fullName evidence="3">PQQ-dependent sugar dehydrogenase</fullName>
    </submittedName>
</protein>
<feature type="domain" description="Glucose/Sorbosone dehydrogenase" evidence="2">
    <location>
        <begin position="39"/>
        <end position="367"/>
    </location>
</feature>
<organism evidence="3 4">
    <name type="scientific">Aliiglaciecola litoralis</name>
    <dbReference type="NCBI Taxonomy" id="582857"/>
    <lineage>
        <taxon>Bacteria</taxon>
        <taxon>Pseudomonadati</taxon>
        <taxon>Pseudomonadota</taxon>
        <taxon>Gammaproteobacteria</taxon>
        <taxon>Alteromonadales</taxon>
        <taxon>Alteromonadaceae</taxon>
        <taxon>Aliiglaciecola</taxon>
    </lineage>
</organism>
<sequence>MKYVFTALIIFLCSGVTPLNAQSEKTDQLFEIEELVTGLSYPWTFVFLSENQMLITERTGNLRHLVNRVVSEPVKGLPNDIYVNGQGGLLDVILHPQYRDNGWLYLSYAAGSDTRNTLKIIRARLKDNQLQDVEPILTIYPYRDTPVHYGARMAFLEDHTLLVTSGDGFDYREDAQKMNSLLGKILRINDDGTIPQDNPFVNNDDVNSHKIFSLGHRNPQGLVYDSNRNQVFSNEHGPDGGDEINIIRRGKNYGWPIATNGIDYSGARISPFRTYPGMQPPLVDWTPSIAPSSMVVYEGALFPQMRGDLLVSTLKAKEIRWVHMQGNEVVGQESLFHNLNLRFRDVSVHPDGSIYLLVDGAQGKILRVVPKLN</sequence>
<keyword evidence="4" id="KW-1185">Reference proteome</keyword>
<dbReference type="EMBL" id="BAAAFD010000010">
    <property type="protein sequence ID" value="GAA0859170.1"/>
    <property type="molecule type" value="Genomic_DNA"/>
</dbReference>
<reference evidence="3 4" key="1">
    <citation type="journal article" date="2019" name="Int. J. Syst. Evol. Microbiol.">
        <title>The Global Catalogue of Microorganisms (GCM) 10K type strain sequencing project: providing services to taxonomists for standard genome sequencing and annotation.</title>
        <authorList>
            <consortium name="The Broad Institute Genomics Platform"/>
            <consortium name="The Broad Institute Genome Sequencing Center for Infectious Disease"/>
            <person name="Wu L."/>
            <person name="Ma J."/>
        </authorList>
    </citation>
    <scope>NUCLEOTIDE SEQUENCE [LARGE SCALE GENOMIC DNA]</scope>
    <source>
        <strain evidence="3 4">JCM 15896</strain>
    </source>
</reference>
<dbReference type="RefSeq" id="WP_343861716.1">
    <property type="nucleotide sequence ID" value="NZ_BAAAFD010000010.1"/>
</dbReference>
<accession>A0ABN1LQT5</accession>
<feature type="chain" id="PRO_5046530341" evidence="1">
    <location>
        <begin position="22"/>
        <end position="373"/>
    </location>
</feature>
<name>A0ABN1LQT5_9ALTE</name>
<dbReference type="Pfam" id="PF07995">
    <property type="entry name" value="GSDH"/>
    <property type="match status" value="1"/>
</dbReference>
<evidence type="ECO:0000256" key="1">
    <source>
        <dbReference type="SAM" id="SignalP"/>
    </source>
</evidence>
<comment type="caution">
    <text evidence="3">The sequence shown here is derived from an EMBL/GenBank/DDBJ whole genome shotgun (WGS) entry which is preliminary data.</text>
</comment>
<dbReference type="InterPro" id="IPR011041">
    <property type="entry name" value="Quinoprot_gluc/sorb_DH_b-prop"/>
</dbReference>
<dbReference type="PANTHER" id="PTHR19328:SF75">
    <property type="entry name" value="ALDOSE SUGAR DEHYDROGENASE YLII"/>
    <property type="match status" value="1"/>
</dbReference>
<gene>
    <name evidence="3" type="ORF">GCM10009114_31650</name>
</gene>
<dbReference type="InterPro" id="IPR011042">
    <property type="entry name" value="6-blade_b-propeller_TolB-like"/>
</dbReference>
<dbReference type="PANTHER" id="PTHR19328">
    <property type="entry name" value="HEDGEHOG-INTERACTING PROTEIN"/>
    <property type="match status" value="1"/>
</dbReference>
<evidence type="ECO:0000313" key="3">
    <source>
        <dbReference type="EMBL" id="GAA0859170.1"/>
    </source>
</evidence>
<evidence type="ECO:0000259" key="2">
    <source>
        <dbReference type="Pfam" id="PF07995"/>
    </source>
</evidence>
<evidence type="ECO:0000313" key="4">
    <source>
        <dbReference type="Proteomes" id="UP001500359"/>
    </source>
</evidence>
<keyword evidence="1" id="KW-0732">Signal</keyword>
<dbReference type="SUPFAM" id="SSF50952">
    <property type="entry name" value="Soluble quinoprotein glucose dehydrogenase"/>
    <property type="match status" value="1"/>
</dbReference>